<dbReference type="Pfam" id="PF24681">
    <property type="entry name" value="Kelch_KLHDC2_KLHL20_DRC7"/>
    <property type="match status" value="2"/>
</dbReference>
<keyword evidence="1" id="KW-0880">Kelch repeat</keyword>
<gene>
    <name evidence="4" type="ORF">SAMN02743940_1192</name>
</gene>
<evidence type="ECO:0000313" key="5">
    <source>
        <dbReference type="Proteomes" id="UP000185062"/>
    </source>
</evidence>
<keyword evidence="3" id="KW-0472">Membrane</keyword>
<dbReference type="InterPro" id="IPR006652">
    <property type="entry name" value="Kelch_1"/>
</dbReference>
<keyword evidence="3" id="KW-1133">Transmembrane helix</keyword>
<dbReference type="STRING" id="44575.SAMN05216419_101160"/>
<proteinExistence type="predicted"/>
<evidence type="ECO:0000256" key="3">
    <source>
        <dbReference type="SAM" id="Phobius"/>
    </source>
</evidence>
<evidence type="ECO:0000256" key="1">
    <source>
        <dbReference type="ARBA" id="ARBA00022441"/>
    </source>
</evidence>
<reference evidence="4 5" key="1">
    <citation type="submission" date="2016-12" db="EMBL/GenBank/DDBJ databases">
        <authorList>
            <person name="Song W.-J."/>
            <person name="Kurnit D.M."/>
        </authorList>
    </citation>
    <scope>NUCLEOTIDE SEQUENCE [LARGE SCALE GENOMIC DNA]</scope>
    <source>
        <strain evidence="4 5">ATCC 49181</strain>
    </source>
</reference>
<dbReference type="InterPro" id="IPR015915">
    <property type="entry name" value="Kelch-typ_b-propeller"/>
</dbReference>
<dbReference type="SMART" id="SM00612">
    <property type="entry name" value="Kelch"/>
    <property type="match status" value="5"/>
</dbReference>
<evidence type="ECO:0000313" key="4">
    <source>
        <dbReference type="EMBL" id="SIO19247.1"/>
    </source>
</evidence>
<dbReference type="eggNOG" id="COG3055">
    <property type="taxonomic scope" value="Bacteria"/>
</dbReference>
<dbReference type="EMBL" id="FSRO01000001">
    <property type="protein sequence ID" value="SIO19247.1"/>
    <property type="molecule type" value="Genomic_DNA"/>
</dbReference>
<evidence type="ECO:0000256" key="2">
    <source>
        <dbReference type="ARBA" id="ARBA00022737"/>
    </source>
</evidence>
<dbReference type="Proteomes" id="UP000185062">
    <property type="component" value="Unassembled WGS sequence"/>
</dbReference>
<organism evidence="4 5">
    <name type="scientific">Nitrosomonas cryotolerans ATCC 49181</name>
    <dbReference type="NCBI Taxonomy" id="1131553"/>
    <lineage>
        <taxon>Bacteria</taxon>
        <taxon>Pseudomonadati</taxon>
        <taxon>Pseudomonadota</taxon>
        <taxon>Betaproteobacteria</taxon>
        <taxon>Nitrosomonadales</taxon>
        <taxon>Nitrosomonadaceae</taxon>
        <taxon>Nitrosomonas</taxon>
    </lineage>
</organism>
<protein>
    <submittedName>
        <fullName evidence="4">N-acetylneuraminic acid mutarotase</fullName>
    </submittedName>
</protein>
<accession>A0A1N6HHP8</accession>
<dbReference type="PANTHER" id="PTHR45632">
    <property type="entry name" value="LD33804P"/>
    <property type="match status" value="1"/>
</dbReference>
<keyword evidence="5" id="KW-1185">Reference proteome</keyword>
<sequence length="365" mass="39188">MPLIIALGNACYILGWNSILNFCSLRGGGAFSVLTSKFSFIVCVLFLLFINTSQILAESSSGLWTTGASAPTERTEVAAAAVEGKIYVTGGFSSELSIRNALNLAISRAVEVYDPISNTWSLATPLPEGRHHAGIAVLNGMLYVIGGFTQSFLSVWHAVPTVYQYNPTTGLWSERAPMPTARGALGIAVYQDKLYAVGGYDGESNPDVVEVFDPQTNTWSSAAPLPTPRDHLAITTVGSRIYAIGGRLNLDYSQNRNTVEEYNPETNQWRSRASLPTARSGMAAGVIDDRIYVLGGESEEGTFATNEMYIPNTDHWHVMTPMPTARHGSGAAVVDGRLYIMNGGPTPGGSFSSVNEVFTPPALLH</sequence>
<dbReference type="AlphaFoldDB" id="A0A1N6HHP8"/>
<feature type="transmembrane region" description="Helical" evidence="3">
    <location>
        <begin position="30"/>
        <end position="50"/>
    </location>
</feature>
<keyword evidence="3" id="KW-0812">Transmembrane</keyword>
<dbReference type="RefSeq" id="WP_245812909.1">
    <property type="nucleotide sequence ID" value="NZ_FSRO01000001.1"/>
</dbReference>
<dbReference type="SUPFAM" id="SSF117281">
    <property type="entry name" value="Kelch motif"/>
    <property type="match status" value="1"/>
</dbReference>
<keyword evidence="2" id="KW-0677">Repeat</keyword>
<dbReference type="Gene3D" id="2.120.10.80">
    <property type="entry name" value="Kelch-type beta propeller"/>
    <property type="match status" value="2"/>
</dbReference>
<name>A0A1N6HHP8_9PROT</name>
<dbReference type="PANTHER" id="PTHR45632:SF3">
    <property type="entry name" value="KELCH-LIKE PROTEIN 32"/>
    <property type="match status" value="1"/>
</dbReference>